<dbReference type="Proteomes" id="UP000027730">
    <property type="component" value="Unassembled WGS sequence"/>
</dbReference>
<gene>
    <name evidence="1" type="ORF">M436DRAFT_57744</name>
</gene>
<evidence type="ECO:0000313" key="1">
    <source>
        <dbReference type="EMBL" id="KEQ68715.1"/>
    </source>
</evidence>
<name>A0A074W6G4_9PEZI</name>
<dbReference type="OrthoDB" id="3943287at2759"/>
<keyword evidence="2" id="KW-1185">Reference proteome</keyword>
<dbReference type="HOGENOM" id="CLU_1197316_0_0_1"/>
<protein>
    <submittedName>
        <fullName evidence="1">Uncharacterized protein</fullName>
    </submittedName>
</protein>
<reference evidence="1 2" key="1">
    <citation type="journal article" date="2014" name="BMC Genomics">
        <title>Genome sequencing of four Aureobasidium pullulans varieties: biotechnological potential, stress tolerance, and description of new species.</title>
        <authorList>
            <person name="Gostin Ar C."/>
            <person name="Ohm R.A."/>
            <person name="Kogej T."/>
            <person name="Sonjak S."/>
            <person name="Turk M."/>
            <person name="Zajc J."/>
            <person name="Zalar P."/>
            <person name="Grube M."/>
            <person name="Sun H."/>
            <person name="Han J."/>
            <person name="Sharma A."/>
            <person name="Chiniquy J."/>
            <person name="Ngan C.Y."/>
            <person name="Lipzen A."/>
            <person name="Barry K."/>
            <person name="Grigoriev I.V."/>
            <person name="Gunde-Cimerman N."/>
        </authorList>
    </citation>
    <scope>NUCLEOTIDE SEQUENCE [LARGE SCALE GENOMIC DNA]</scope>
    <source>
        <strain evidence="1 2">CBS 147.97</strain>
    </source>
</reference>
<organism evidence="1 2">
    <name type="scientific">Aureobasidium namibiae CBS 147.97</name>
    <dbReference type="NCBI Taxonomy" id="1043004"/>
    <lineage>
        <taxon>Eukaryota</taxon>
        <taxon>Fungi</taxon>
        <taxon>Dikarya</taxon>
        <taxon>Ascomycota</taxon>
        <taxon>Pezizomycotina</taxon>
        <taxon>Dothideomycetes</taxon>
        <taxon>Dothideomycetidae</taxon>
        <taxon>Dothideales</taxon>
        <taxon>Saccotheciaceae</taxon>
        <taxon>Aureobasidium</taxon>
    </lineage>
</organism>
<dbReference type="GeneID" id="25412531"/>
<dbReference type="AlphaFoldDB" id="A0A074W6G4"/>
<accession>A0A074W6G4</accession>
<sequence>MLTTAYIGILITGFRQYIPLPSIWYRHENDLCSIVSTATMTSARNSVYSTHSIADAHFLAILDEKQDTHQLDLQQPSRLSALLPLKLLETVFILPATFTRKHEYDQARDDEEAASFDTMQKSIQVIGLPKPEKSKPRLSHSFETEHIMPNNVAFDDDDKPEHLHYDSEPQMRYTAPSPNLLSPEYTQQGCSGYRYPNYGYGGCRRIGYGAYGNRGCAGPQRPPQCYIPGGRRQRRYGGGYYHGGGGGGCGRGGGWYGGYGGYGGRCHPPPRPILVRRHGGCCCCC</sequence>
<evidence type="ECO:0000313" key="2">
    <source>
        <dbReference type="Proteomes" id="UP000027730"/>
    </source>
</evidence>
<dbReference type="EMBL" id="KL584726">
    <property type="protein sequence ID" value="KEQ68715.1"/>
    <property type="molecule type" value="Genomic_DNA"/>
</dbReference>
<dbReference type="RefSeq" id="XP_013422904.1">
    <property type="nucleotide sequence ID" value="XM_013567450.1"/>
</dbReference>
<proteinExistence type="predicted"/>